<evidence type="ECO:0000256" key="7">
    <source>
        <dbReference type="SAM" id="Phobius"/>
    </source>
</evidence>
<dbReference type="SUPFAM" id="SSF161098">
    <property type="entry name" value="MetI-like"/>
    <property type="match status" value="1"/>
</dbReference>
<comment type="caution">
    <text evidence="9">The sequence shown here is derived from an EMBL/GenBank/DDBJ whole genome shotgun (WGS) entry which is preliminary data.</text>
</comment>
<keyword evidence="4 7" id="KW-0812">Transmembrane</keyword>
<dbReference type="InterPro" id="IPR035906">
    <property type="entry name" value="MetI-like_sf"/>
</dbReference>
<name>A0A0F8YY49_9ZZZZ</name>
<keyword evidence="3" id="KW-1003">Cell membrane</keyword>
<sequence length="242" mass="26847">MKKLIPYIFILPLILLILLFYIIPAVSTFYISLTDMGRSLKGDFVGLKNFTRMFSLEDPVIGRVLLNTIFYLAGALAITIIGGLLLANATASLGGAMGAFFRLVWFLPRATPPVVWAFLWIWAFNPTQFGLLNMILSRIGLPGRGWISLYPMLIVILANGILGIPYTMTILSAALGNIPSEIIEASRIDGASGWQMIIKIKIPIIWWPLSFLTIWHTLSFLTTFQYILMITGGGPFYASTPL</sequence>
<feature type="transmembrane region" description="Helical" evidence="7">
    <location>
        <begin position="143"/>
        <end position="162"/>
    </location>
</feature>
<dbReference type="InterPro" id="IPR051393">
    <property type="entry name" value="ABC_transporter_permease"/>
</dbReference>
<accession>A0A0F8YY49</accession>
<dbReference type="GO" id="GO:0005886">
    <property type="term" value="C:plasma membrane"/>
    <property type="evidence" value="ECO:0007669"/>
    <property type="project" value="UniProtKB-SubCell"/>
</dbReference>
<evidence type="ECO:0000256" key="2">
    <source>
        <dbReference type="ARBA" id="ARBA00022448"/>
    </source>
</evidence>
<dbReference type="PANTHER" id="PTHR30193:SF37">
    <property type="entry name" value="INNER MEMBRANE ABC TRANSPORTER PERMEASE PROTEIN YCJO"/>
    <property type="match status" value="1"/>
</dbReference>
<feature type="transmembrane region" description="Helical" evidence="7">
    <location>
        <begin position="99"/>
        <end position="123"/>
    </location>
</feature>
<evidence type="ECO:0000256" key="4">
    <source>
        <dbReference type="ARBA" id="ARBA00022692"/>
    </source>
</evidence>
<evidence type="ECO:0000313" key="9">
    <source>
        <dbReference type="EMBL" id="KKK86362.1"/>
    </source>
</evidence>
<evidence type="ECO:0000256" key="5">
    <source>
        <dbReference type="ARBA" id="ARBA00022989"/>
    </source>
</evidence>
<dbReference type="CDD" id="cd06261">
    <property type="entry name" value="TM_PBP2"/>
    <property type="match status" value="1"/>
</dbReference>
<keyword evidence="2" id="KW-0813">Transport</keyword>
<organism evidence="9">
    <name type="scientific">marine sediment metagenome</name>
    <dbReference type="NCBI Taxonomy" id="412755"/>
    <lineage>
        <taxon>unclassified sequences</taxon>
        <taxon>metagenomes</taxon>
        <taxon>ecological metagenomes</taxon>
    </lineage>
</organism>
<evidence type="ECO:0000256" key="3">
    <source>
        <dbReference type="ARBA" id="ARBA00022475"/>
    </source>
</evidence>
<gene>
    <name evidence="9" type="ORF">LCGC14_2764010</name>
</gene>
<keyword evidence="5 7" id="KW-1133">Transmembrane helix</keyword>
<dbReference type="Gene3D" id="1.10.3720.10">
    <property type="entry name" value="MetI-like"/>
    <property type="match status" value="1"/>
</dbReference>
<dbReference type="PANTHER" id="PTHR30193">
    <property type="entry name" value="ABC TRANSPORTER PERMEASE PROTEIN"/>
    <property type="match status" value="1"/>
</dbReference>
<dbReference type="Pfam" id="PF00528">
    <property type="entry name" value="BPD_transp_1"/>
    <property type="match status" value="1"/>
</dbReference>
<reference evidence="9" key="1">
    <citation type="journal article" date="2015" name="Nature">
        <title>Complex archaea that bridge the gap between prokaryotes and eukaryotes.</title>
        <authorList>
            <person name="Spang A."/>
            <person name="Saw J.H."/>
            <person name="Jorgensen S.L."/>
            <person name="Zaremba-Niedzwiedzka K."/>
            <person name="Martijn J."/>
            <person name="Lind A.E."/>
            <person name="van Eijk R."/>
            <person name="Schleper C."/>
            <person name="Guy L."/>
            <person name="Ettema T.J."/>
        </authorList>
    </citation>
    <scope>NUCLEOTIDE SEQUENCE</scope>
</reference>
<protein>
    <recommendedName>
        <fullName evidence="8">ABC transmembrane type-1 domain-containing protein</fullName>
    </recommendedName>
</protein>
<evidence type="ECO:0000256" key="6">
    <source>
        <dbReference type="ARBA" id="ARBA00023136"/>
    </source>
</evidence>
<feature type="transmembrane region" description="Helical" evidence="7">
    <location>
        <begin position="7"/>
        <end position="31"/>
    </location>
</feature>
<dbReference type="EMBL" id="LAZR01050881">
    <property type="protein sequence ID" value="KKK86362.1"/>
    <property type="molecule type" value="Genomic_DNA"/>
</dbReference>
<proteinExistence type="predicted"/>
<dbReference type="GO" id="GO:0055085">
    <property type="term" value="P:transmembrane transport"/>
    <property type="evidence" value="ECO:0007669"/>
    <property type="project" value="InterPro"/>
</dbReference>
<feature type="transmembrane region" description="Helical" evidence="7">
    <location>
        <begin position="64"/>
        <end position="87"/>
    </location>
</feature>
<feature type="transmembrane region" description="Helical" evidence="7">
    <location>
        <begin position="204"/>
        <end position="228"/>
    </location>
</feature>
<dbReference type="PROSITE" id="PS50928">
    <property type="entry name" value="ABC_TM1"/>
    <property type="match status" value="1"/>
</dbReference>
<dbReference type="AlphaFoldDB" id="A0A0F8YY49"/>
<evidence type="ECO:0000259" key="8">
    <source>
        <dbReference type="PROSITE" id="PS50928"/>
    </source>
</evidence>
<comment type="subcellular location">
    <subcellularLocation>
        <location evidence="1">Cell membrane</location>
        <topology evidence="1">Multi-pass membrane protein</topology>
    </subcellularLocation>
</comment>
<feature type="non-terminal residue" evidence="9">
    <location>
        <position position="242"/>
    </location>
</feature>
<evidence type="ECO:0000256" key="1">
    <source>
        <dbReference type="ARBA" id="ARBA00004651"/>
    </source>
</evidence>
<keyword evidence="6 7" id="KW-0472">Membrane</keyword>
<dbReference type="InterPro" id="IPR000515">
    <property type="entry name" value="MetI-like"/>
</dbReference>
<feature type="domain" description="ABC transmembrane type-1" evidence="8">
    <location>
        <begin position="65"/>
        <end position="242"/>
    </location>
</feature>